<keyword evidence="2" id="KW-1185">Reference proteome</keyword>
<dbReference type="Bgee" id="ENSCPOG00000034668">
    <property type="expression patterns" value="Expressed in testis and 12 other cell types or tissues"/>
</dbReference>
<evidence type="ECO:0000313" key="1">
    <source>
        <dbReference type="Ensembl" id="ENSCPOP00000026771.1"/>
    </source>
</evidence>
<dbReference type="OMA" id="SWMSFDQ"/>
<dbReference type="EMBL" id="AAKN02011463">
    <property type="status" value="NOT_ANNOTATED_CDS"/>
    <property type="molecule type" value="Genomic_DNA"/>
</dbReference>
<dbReference type="VEuPathDB" id="HostDB:ENSCPOG00000034668"/>
<dbReference type="Ensembl" id="ENSCPOT00000032530.1">
    <property type="protein sequence ID" value="ENSCPOP00000026771.1"/>
    <property type="gene ID" value="ENSCPOG00000034668.1"/>
</dbReference>
<reference evidence="2" key="1">
    <citation type="journal article" date="2011" name="Nature">
        <title>A high-resolution map of human evolutionary constraint using 29 mammals.</title>
        <authorList>
            <person name="Lindblad-Toh K."/>
            <person name="Garber M."/>
            <person name="Zuk O."/>
            <person name="Lin M.F."/>
            <person name="Parker B.J."/>
            <person name="Washietl S."/>
            <person name="Kheradpour P."/>
            <person name="Ernst J."/>
            <person name="Jordan G."/>
            <person name="Mauceli E."/>
            <person name="Ward L.D."/>
            <person name="Lowe C.B."/>
            <person name="Holloway A.K."/>
            <person name="Clamp M."/>
            <person name="Gnerre S."/>
            <person name="Alfoldi J."/>
            <person name="Beal K."/>
            <person name="Chang J."/>
            <person name="Clawson H."/>
            <person name="Cuff J."/>
            <person name="Di Palma F."/>
            <person name="Fitzgerald S."/>
            <person name="Flicek P."/>
            <person name="Guttman M."/>
            <person name="Hubisz M.J."/>
            <person name="Jaffe D.B."/>
            <person name="Jungreis I."/>
            <person name="Kent W.J."/>
            <person name="Kostka D."/>
            <person name="Lara M."/>
            <person name="Martins A.L."/>
            <person name="Massingham T."/>
            <person name="Moltke I."/>
            <person name="Raney B.J."/>
            <person name="Rasmussen M.D."/>
            <person name="Robinson J."/>
            <person name="Stark A."/>
            <person name="Vilella A.J."/>
            <person name="Wen J."/>
            <person name="Xie X."/>
            <person name="Zody M.C."/>
            <person name="Baldwin J."/>
            <person name="Bloom T."/>
            <person name="Chin C.W."/>
            <person name="Heiman D."/>
            <person name="Nicol R."/>
            <person name="Nusbaum C."/>
            <person name="Young S."/>
            <person name="Wilkinson J."/>
            <person name="Worley K.C."/>
            <person name="Kovar C.L."/>
            <person name="Muzny D.M."/>
            <person name="Gibbs R.A."/>
            <person name="Cree A."/>
            <person name="Dihn H.H."/>
            <person name="Fowler G."/>
            <person name="Jhangiani S."/>
            <person name="Joshi V."/>
            <person name="Lee S."/>
            <person name="Lewis L.R."/>
            <person name="Nazareth L.V."/>
            <person name="Okwuonu G."/>
            <person name="Santibanez J."/>
            <person name="Warren W.C."/>
            <person name="Mardis E.R."/>
            <person name="Weinstock G.M."/>
            <person name="Wilson R.K."/>
            <person name="Delehaunty K."/>
            <person name="Dooling D."/>
            <person name="Fronik C."/>
            <person name="Fulton L."/>
            <person name="Fulton B."/>
            <person name="Graves T."/>
            <person name="Minx P."/>
            <person name="Sodergren E."/>
            <person name="Birney E."/>
            <person name="Margulies E.H."/>
            <person name="Herrero J."/>
            <person name="Green E.D."/>
            <person name="Haussler D."/>
            <person name="Siepel A."/>
            <person name="Goldman N."/>
            <person name="Pollard K.S."/>
            <person name="Pedersen J.S."/>
            <person name="Lander E.S."/>
            <person name="Kellis M."/>
        </authorList>
    </citation>
    <scope>NUCLEOTIDE SEQUENCE [LARGE SCALE GENOMIC DNA]</scope>
    <source>
        <strain evidence="2">2N</strain>
    </source>
</reference>
<evidence type="ECO:0000313" key="2">
    <source>
        <dbReference type="Proteomes" id="UP000005447"/>
    </source>
</evidence>
<dbReference type="EMBL" id="AAKN02011464">
    <property type="status" value="NOT_ANNOTATED_CDS"/>
    <property type="molecule type" value="Genomic_DNA"/>
</dbReference>
<reference evidence="1" key="3">
    <citation type="submission" date="2025-09" db="UniProtKB">
        <authorList>
            <consortium name="Ensembl"/>
        </authorList>
    </citation>
    <scope>IDENTIFICATION</scope>
    <source>
        <strain evidence="1">2N</strain>
    </source>
</reference>
<sequence length="14" mass="1486">MALWPTPGELVNTG</sequence>
<dbReference type="EMBL" id="AAKN02011467">
    <property type="status" value="NOT_ANNOTATED_CDS"/>
    <property type="molecule type" value="Genomic_DNA"/>
</dbReference>
<dbReference type="Proteomes" id="UP000005447">
    <property type="component" value="Unassembled WGS sequence"/>
</dbReference>
<dbReference type="GeneTree" id="ENSGT00940000154718"/>
<organism evidence="1 2">
    <name type="scientific">Cavia porcellus</name>
    <name type="common">Guinea pig</name>
    <dbReference type="NCBI Taxonomy" id="10141"/>
    <lineage>
        <taxon>Eukaryota</taxon>
        <taxon>Metazoa</taxon>
        <taxon>Chordata</taxon>
        <taxon>Craniata</taxon>
        <taxon>Vertebrata</taxon>
        <taxon>Euteleostomi</taxon>
        <taxon>Mammalia</taxon>
        <taxon>Eutheria</taxon>
        <taxon>Euarchontoglires</taxon>
        <taxon>Glires</taxon>
        <taxon>Rodentia</taxon>
        <taxon>Hystricomorpha</taxon>
        <taxon>Caviidae</taxon>
        <taxon>Cavia</taxon>
    </lineage>
</organism>
<dbReference type="EMBL" id="AAKN02011465">
    <property type="status" value="NOT_ANNOTATED_CDS"/>
    <property type="molecule type" value="Genomic_DNA"/>
</dbReference>
<proteinExistence type="predicted"/>
<dbReference type="EMBL" id="AAKN02011466">
    <property type="status" value="NOT_ANNOTATED_CDS"/>
    <property type="molecule type" value="Genomic_DNA"/>
</dbReference>
<name>A0A286XMP8_CAVPO</name>
<protein>
    <submittedName>
        <fullName evidence="1">Uncharacterized protein</fullName>
    </submittedName>
</protein>
<gene>
    <name evidence="1" type="primary">Larp1b</name>
</gene>
<accession>A0A286XMP8</accession>
<reference evidence="1" key="2">
    <citation type="submission" date="2025-08" db="UniProtKB">
        <authorList>
            <consortium name="Ensembl"/>
        </authorList>
    </citation>
    <scope>IDENTIFICATION</scope>
    <source>
        <strain evidence="1">2N</strain>
    </source>
</reference>